<dbReference type="SUPFAM" id="SSF52096">
    <property type="entry name" value="ClpP/crotonase"/>
    <property type="match status" value="1"/>
</dbReference>
<dbReference type="GO" id="GO:0003860">
    <property type="term" value="F:3-hydroxyisobutyryl-CoA hydrolase activity"/>
    <property type="evidence" value="ECO:0007669"/>
    <property type="project" value="UniProtKB-EC"/>
</dbReference>
<comment type="caution">
    <text evidence="5">The sequence shown here is derived from an EMBL/GenBank/DDBJ whole genome shotgun (WGS) entry which is preliminary data.</text>
</comment>
<sequence>MSQDTWVIFDEIAGADGHRIGVACINSEKTLNALNIPIIARLLPQLRAWALDDGIAAVFLHAAGEKAFCAGGDVKSICVAVRANGVEDSTAFDLFSQEYRLDFLIHDYPKPLIVWGTGYVMGGGIGLLCGASHRIVTETSRLAMPEITIGLYPDVGGSWFLARLGKIGLFLGMTGAMINAADALATGFATQAVAAGKRHEVLTALAALSWGSPESRHDQVSALLDGFALTDLAAGHIEQAGAELSERLQGEELADLYAALTAPSANPWLDKAARTLKAGSPTSAALIYRQWQNGSRMSLADTFRQELILSVQCARHPDFIEGVRALLVDKDQQPRWHPATLAEVSQAWLDGHYAAPWQGRHPLSDLENWQG</sequence>
<dbReference type="InterPro" id="IPR029045">
    <property type="entry name" value="ClpP/crotonase-like_dom_sf"/>
</dbReference>
<evidence type="ECO:0000256" key="3">
    <source>
        <dbReference type="ARBA" id="ARBA00022801"/>
    </source>
</evidence>
<dbReference type="AlphaFoldDB" id="A0A4Q7ZAF0"/>
<reference evidence="5 6" key="1">
    <citation type="submission" date="2019-02" db="EMBL/GenBank/DDBJ databases">
        <title>Genomic Encyclopedia of Type Strains, Phase IV (KMG-IV): sequencing the most valuable type-strain genomes for metagenomic binning, comparative biology and taxonomic classification.</title>
        <authorList>
            <person name="Goeker M."/>
        </authorList>
    </citation>
    <scope>NUCLEOTIDE SEQUENCE [LARGE SCALE GENOMIC DNA]</scope>
    <source>
        <strain evidence="5 6">DSM 105135</strain>
    </source>
</reference>
<dbReference type="InterPro" id="IPR045004">
    <property type="entry name" value="ECH_dom"/>
</dbReference>
<dbReference type="GO" id="GO:0006574">
    <property type="term" value="P:L-valine catabolic process"/>
    <property type="evidence" value="ECO:0007669"/>
    <property type="project" value="TreeGrafter"/>
</dbReference>
<evidence type="ECO:0000259" key="4">
    <source>
        <dbReference type="Pfam" id="PF16113"/>
    </source>
</evidence>
<accession>A0A4Q7ZAF0</accession>
<gene>
    <name evidence="5" type="ORF">EV700_1485</name>
</gene>
<dbReference type="GO" id="GO:0005829">
    <property type="term" value="C:cytosol"/>
    <property type="evidence" value="ECO:0007669"/>
    <property type="project" value="TreeGrafter"/>
</dbReference>
<dbReference type="InterPro" id="IPR032259">
    <property type="entry name" value="HIBYL-CoA-H"/>
</dbReference>
<dbReference type="EMBL" id="SHKX01000011">
    <property type="protein sequence ID" value="RZU47094.1"/>
    <property type="molecule type" value="Genomic_DNA"/>
</dbReference>
<proteinExistence type="predicted"/>
<dbReference type="Proteomes" id="UP000292423">
    <property type="component" value="Unassembled WGS sequence"/>
</dbReference>
<keyword evidence="3" id="KW-0378">Hydrolase</keyword>
<keyword evidence="6" id="KW-1185">Reference proteome</keyword>
<dbReference type="RefSeq" id="WP_130412291.1">
    <property type="nucleotide sequence ID" value="NZ_SHKX01000011.1"/>
</dbReference>
<name>A0A4Q7ZAF0_9GAMM</name>
<dbReference type="EC" id="3.1.2.4" evidence="2"/>
<dbReference type="OrthoDB" id="9790967at2"/>
<evidence type="ECO:0000313" key="5">
    <source>
        <dbReference type="EMBL" id="RZU47094.1"/>
    </source>
</evidence>
<feature type="domain" description="Enoyl-CoA hydratase/isomerase" evidence="4">
    <location>
        <begin position="21"/>
        <end position="351"/>
    </location>
</feature>
<dbReference type="PANTHER" id="PTHR43176:SF3">
    <property type="entry name" value="3-HYDROXYISOBUTYRYL-COA HYDROLASE, MITOCHONDRIAL"/>
    <property type="match status" value="1"/>
</dbReference>
<dbReference type="Pfam" id="PF16113">
    <property type="entry name" value="ECH_2"/>
    <property type="match status" value="1"/>
</dbReference>
<protein>
    <recommendedName>
        <fullName evidence="2">3-hydroxyisobutyryl-CoA hydrolase</fullName>
        <ecNumber evidence="2">3.1.2.4</ecNumber>
    </recommendedName>
</protein>
<dbReference type="PANTHER" id="PTHR43176">
    <property type="entry name" value="3-HYDROXYISOBUTYRYL-COA HYDROLASE-RELATED"/>
    <property type="match status" value="1"/>
</dbReference>
<evidence type="ECO:0000256" key="1">
    <source>
        <dbReference type="ARBA" id="ARBA00001709"/>
    </source>
</evidence>
<comment type="catalytic activity">
    <reaction evidence="1">
        <text>3-hydroxy-2-methylpropanoyl-CoA + H2O = 3-hydroxy-2-methylpropanoate + CoA + H(+)</text>
        <dbReference type="Rhea" id="RHEA:20888"/>
        <dbReference type="ChEBI" id="CHEBI:11805"/>
        <dbReference type="ChEBI" id="CHEBI:15377"/>
        <dbReference type="ChEBI" id="CHEBI:15378"/>
        <dbReference type="ChEBI" id="CHEBI:57287"/>
        <dbReference type="ChEBI" id="CHEBI:57340"/>
        <dbReference type="EC" id="3.1.2.4"/>
    </reaction>
</comment>
<evidence type="ECO:0000313" key="6">
    <source>
        <dbReference type="Proteomes" id="UP000292423"/>
    </source>
</evidence>
<organism evidence="5 6">
    <name type="scientific">Fluviicoccus keumensis</name>
    <dbReference type="NCBI Taxonomy" id="1435465"/>
    <lineage>
        <taxon>Bacteria</taxon>
        <taxon>Pseudomonadati</taxon>
        <taxon>Pseudomonadota</taxon>
        <taxon>Gammaproteobacteria</taxon>
        <taxon>Moraxellales</taxon>
        <taxon>Moraxellaceae</taxon>
        <taxon>Fluviicoccus</taxon>
    </lineage>
</organism>
<dbReference type="CDD" id="cd06558">
    <property type="entry name" value="crotonase-like"/>
    <property type="match status" value="1"/>
</dbReference>
<evidence type="ECO:0000256" key="2">
    <source>
        <dbReference type="ARBA" id="ARBA00011915"/>
    </source>
</evidence>
<dbReference type="Gene3D" id="3.90.226.10">
    <property type="entry name" value="2-enoyl-CoA Hydratase, Chain A, domain 1"/>
    <property type="match status" value="1"/>
</dbReference>
<dbReference type="NCBIfam" id="NF004127">
    <property type="entry name" value="PRK05617.1"/>
    <property type="match status" value="1"/>
</dbReference>